<dbReference type="AlphaFoldDB" id="A0A7J7KR30"/>
<protein>
    <recommendedName>
        <fullName evidence="1">DUF1330 domain-containing protein</fullName>
    </recommendedName>
</protein>
<comment type="caution">
    <text evidence="2">The sequence shown here is derived from an EMBL/GenBank/DDBJ whole genome shotgun (WGS) entry which is preliminary data.</text>
</comment>
<dbReference type="Proteomes" id="UP000593567">
    <property type="component" value="Unassembled WGS sequence"/>
</dbReference>
<dbReference type="InterPro" id="IPR011008">
    <property type="entry name" value="Dimeric_a/b-barrel"/>
</dbReference>
<keyword evidence="3" id="KW-1185">Reference proteome</keyword>
<organism evidence="2 3">
    <name type="scientific">Bugula neritina</name>
    <name type="common">Brown bryozoan</name>
    <name type="synonym">Sertularia neritina</name>
    <dbReference type="NCBI Taxonomy" id="10212"/>
    <lineage>
        <taxon>Eukaryota</taxon>
        <taxon>Metazoa</taxon>
        <taxon>Spiralia</taxon>
        <taxon>Lophotrochozoa</taxon>
        <taxon>Bryozoa</taxon>
        <taxon>Gymnolaemata</taxon>
        <taxon>Cheilostomatida</taxon>
        <taxon>Flustrina</taxon>
        <taxon>Buguloidea</taxon>
        <taxon>Bugulidae</taxon>
        <taxon>Bugula</taxon>
    </lineage>
</organism>
<reference evidence="2" key="1">
    <citation type="submission" date="2020-06" db="EMBL/GenBank/DDBJ databases">
        <title>Draft genome of Bugula neritina, a colonial animal packing powerful symbionts and potential medicines.</title>
        <authorList>
            <person name="Rayko M."/>
        </authorList>
    </citation>
    <scope>NUCLEOTIDE SEQUENCE [LARGE SCALE GENOMIC DNA]</scope>
    <source>
        <strain evidence="2">Kwan_BN1</strain>
    </source>
</reference>
<evidence type="ECO:0000313" key="2">
    <source>
        <dbReference type="EMBL" id="KAF6040627.1"/>
    </source>
</evidence>
<dbReference type="PANTHER" id="PTHR41521">
    <property type="match status" value="1"/>
</dbReference>
<sequence length="177" mass="20255">MMRNCSILANYDGRLVCSAPEVTPIEGNWRTNRTVAILHFATARQATSYLQSEPLVKQPDFMDGMDVCIVQAKGYPPRGKDLFVLADVNVYDTRRFAEEYVPQTAEIKNNGQVFVSAACHNPINHRGTWRPSLIILNQWGSEADYYSFYNSADYQPLKELRQRITNSNVISIMHKYE</sequence>
<gene>
    <name evidence="2" type="ORF">EB796_001040</name>
</gene>
<evidence type="ECO:0000259" key="1">
    <source>
        <dbReference type="Pfam" id="PF07045"/>
    </source>
</evidence>
<dbReference type="PANTHER" id="PTHR41521:SF4">
    <property type="entry name" value="BLR0684 PROTEIN"/>
    <property type="match status" value="1"/>
</dbReference>
<feature type="domain" description="DUF1330" evidence="1">
    <location>
        <begin position="83"/>
        <end position="172"/>
    </location>
</feature>
<proteinExistence type="predicted"/>
<dbReference type="SUPFAM" id="SSF54909">
    <property type="entry name" value="Dimeric alpha+beta barrel"/>
    <property type="match status" value="1"/>
</dbReference>
<accession>A0A7J7KR30</accession>
<dbReference type="OrthoDB" id="6219776at2759"/>
<dbReference type="EMBL" id="VXIV02000119">
    <property type="protein sequence ID" value="KAF6040627.1"/>
    <property type="molecule type" value="Genomic_DNA"/>
</dbReference>
<evidence type="ECO:0000313" key="3">
    <source>
        <dbReference type="Proteomes" id="UP000593567"/>
    </source>
</evidence>
<dbReference type="Pfam" id="PF07045">
    <property type="entry name" value="DUF1330"/>
    <property type="match status" value="1"/>
</dbReference>
<name>A0A7J7KR30_BUGNE</name>
<dbReference type="InterPro" id="IPR010753">
    <property type="entry name" value="DUF1330"/>
</dbReference>
<dbReference type="Gene3D" id="3.30.70.100">
    <property type="match status" value="1"/>
</dbReference>